<keyword evidence="5" id="KW-1185">Reference proteome</keyword>
<feature type="chain" id="PRO_5028954152" evidence="2">
    <location>
        <begin position="25"/>
        <end position="586"/>
    </location>
</feature>
<feature type="region of interest" description="Disordered" evidence="1">
    <location>
        <begin position="430"/>
        <end position="450"/>
    </location>
</feature>
<gene>
    <name evidence="4" type="ORF">ADEAN_001022800</name>
</gene>
<dbReference type="AlphaFoldDB" id="A0A7G2CUD7"/>
<sequence>MMSSSICFIFYFCLFIFLFLPSLSQTTKQKGKDTITIIIIILMTERSFLDALKSRYGTTDISEYTEDDFLVSNKKKSANAFKNKKWELVGMDKAVAAQSKYDQLTHVVLKNENITVAVKSSEVNNNNDDELKKTNMKSLLELDVSGNAALTMTELKKLISYFPRLATLQTSDIPTLLPSRYLPTSTVLGSENITKIVFNNVGFKSIGQLKSFIAMQNLKELHLDCNEIENFVLFSDAEEKQNFYKEQKENALVFEKVEVLSLAHNKIKHWRRTDSQNKENISFSETIETAFPNLKQLFLTDNRLSNVTPEEMNFEKNKEHDNLENYYLSKLTLFCVHENPSLTHVRTLDYIRHYCNNNENENENNNHLRVFRISYEFLLPQWNPTLSRMYVIASLPLITLLNRGEVRKKERYDSELFYVQRGLARREALQEHEKEKENNNNNNNNETENNELYYPDYNYLETLHAIHKNTVISVYKEGSTALTDGVMVDLTLETDNLYTKKSDKNNKNLFQQVQKTVPSSLTIAQLKSLIKVLFQVDPPHCQLTYTAPSEDGGVVDRQSLSAEDKTLYYYGVSSGGVVHICDNSLR</sequence>
<protein>
    <submittedName>
        <fullName evidence="4">Ubiquitin-like domain containing protein, putative</fullName>
    </submittedName>
</protein>
<evidence type="ECO:0000259" key="3">
    <source>
        <dbReference type="Pfam" id="PF14560"/>
    </source>
</evidence>
<feature type="domain" description="Ubiquitin-like" evidence="3">
    <location>
        <begin position="512"/>
        <end position="584"/>
    </location>
</feature>
<dbReference type="OrthoDB" id="5273213at2759"/>
<accession>A0A7G2CUD7</accession>
<name>A0A7G2CUD7_9TRYP</name>
<evidence type="ECO:0000256" key="2">
    <source>
        <dbReference type="SAM" id="SignalP"/>
    </source>
</evidence>
<evidence type="ECO:0000313" key="5">
    <source>
        <dbReference type="Proteomes" id="UP000515908"/>
    </source>
</evidence>
<dbReference type="Gene3D" id="3.80.10.10">
    <property type="entry name" value="Ribonuclease Inhibitor"/>
    <property type="match status" value="1"/>
</dbReference>
<dbReference type="InterPro" id="IPR029071">
    <property type="entry name" value="Ubiquitin-like_domsf"/>
</dbReference>
<evidence type="ECO:0000256" key="1">
    <source>
        <dbReference type="SAM" id="MobiDB-lite"/>
    </source>
</evidence>
<dbReference type="Pfam" id="PF14560">
    <property type="entry name" value="Ubiquitin_2"/>
    <property type="match status" value="1"/>
</dbReference>
<reference evidence="4 5" key="1">
    <citation type="submission" date="2020-08" db="EMBL/GenBank/DDBJ databases">
        <authorList>
            <person name="Newling K."/>
            <person name="Davey J."/>
            <person name="Forrester S."/>
        </authorList>
    </citation>
    <scope>NUCLEOTIDE SEQUENCE [LARGE SCALE GENOMIC DNA]</scope>
    <source>
        <strain evidence="5">Crithidia deanei Carvalho (ATCC PRA-265)</strain>
    </source>
</reference>
<dbReference type="InterPro" id="IPR032675">
    <property type="entry name" value="LRR_dom_sf"/>
</dbReference>
<dbReference type="PANTHER" id="PTHR36911">
    <property type="entry name" value="LIM ZINC-BINDING DOMAIN-CONTAINING PROTEIN-RELATED"/>
    <property type="match status" value="1"/>
</dbReference>
<dbReference type="SUPFAM" id="SSF52058">
    <property type="entry name" value="L domain-like"/>
    <property type="match status" value="1"/>
</dbReference>
<dbReference type="EMBL" id="LR877171">
    <property type="protein sequence ID" value="CAD2222681.1"/>
    <property type="molecule type" value="Genomic_DNA"/>
</dbReference>
<organism evidence="4 5">
    <name type="scientific">Angomonas deanei</name>
    <dbReference type="NCBI Taxonomy" id="59799"/>
    <lineage>
        <taxon>Eukaryota</taxon>
        <taxon>Discoba</taxon>
        <taxon>Euglenozoa</taxon>
        <taxon>Kinetoplastea</taxon>
        <taxon>Metakinetoplastina</taxon>
        <taxon>Trypanosomatida</taxon>
        <taxon>Trypanosomatidae</taxon>
        <taxon>Strigomonadinae</taxon>
        <taxon>Angomonas</taxon>
    </lineage>
</organism>
<dbReference type="VEuPathDB" id="TriTrypDB:ADEAN_001022800"/>
<proteinExistence type="predicted"/>
<dbReference type="Proteomes" id="UP000515908">
    <property type="component" value="Chromosome 27"/>
</dbReference>
<keyword evidence="2" id="KW-0732">Signal</keyword>
<feature type="signal peptide" evidence="2">
    <location>
        <begin position="1"/>
        <end position="24"/>
    </location>
</feature>
<dbReference type="Gene3D" id="3.10.20.90">
    <property type="entry name" value="Phosphatidylinositol 3-kinase Catalytic Subunit, Chain A, domain 1"/>
    <property type="match status" value="1"/>
</dbReference>
<evidence type="ECO:0000313" key="4">
    <source>
        <dbReference type="EMBL" id="CAD2222681.1"/>
    </source>
</evidence>
<feature type="compositionally biased region" description="Low complexity" evidence="1">
    <location>
        <begin position="439"/>
        <end position="450"/>
    </location>
</feature>
<dbReference type="InterPro" id="IPR000626">
    <property type="entry name" value="Ubiquitin-like_dom"/>
</dbReference>
<dbReference type="SUPFAM" id="SSF54236">
    <property type="entry name" value="Ubiquitin-like"/>
    <property type="match status" value="1"/>
</dbReference>